<dbReference type="NCBIfam" id="NF001222">
    <property type="entry name" value="PRK00199.1"/>
    <property type="match status" value="1"/>
</dbReference>
<dbReference type="RefSeq" id="WP_203413867.1">
    <property type="nucleotide sequence ID" value="NZ_CP060244.1"/>
</dbReference>
<keyword evidence="7 9" id="KW-0233">DNA recombination</keyword>
<evidence type="ECO:0000256" key="4">
    <source>
        <dbReference type="ARBA" id="ARBA00023015"/>
    </source>
</evidence>
<comment type="similarity">
    <text evidence="1 8">Belongs to the bacterial histone-like protein family.</text>
</comment>
<dbReference type="AlphaFoldDB" id="A0A7H1NNM2"/>
<comment type="subunit">
    <text evidence="9">Heterodimer of an alpha and a beta chain.</text>
</comment>
<name>A0A7H1NNM2_9PROT</name>
<comment type="function">
    <text evidence="9">This protein is one of the two subunits of integration host factor, a specific DNA-binding protein that functions in genetic recombination as well as in transcriptional and translational control.</text>
</comment>
<keyword evidence="3 9" id="KW-0810">Translation regulation</keyword>
<dbReference type="GO" id="GO:0005694">
    <property type="term" value="C:chromosome"/>
    <property type="evidence" value="ECO:0007669"/>
    <property type="project" value="InterPro"/>
</dbReference>
<dbReference type="EMBL" id="CP060244">
    <property type="protein sequence ID" value="QNT77382.1"/>
    <property type="molecule type" value="Genomic_DNA"/>
</dbReference>
<keyword evidence="4 9" id="KW-0805">Transcription regulation</keyword>
<dbReference type="GO" id="GO:0030527">
    <property type="term" value="F:structural constituent of chromatin"/>
    <property type="evidence" value="ECO:0007669"/>
    <property type="project" value="InterPro"/>
</dbReference>
<organism evidence="10 11">
    <name type="scientific">Entomobacter blattae</name>
    <dbReference type="NCBI Taxonomy" id="2762277"/>
    <lineage>
        <taxon>Bacteria</taxon>
        <taxon>Pseudomonadati</taxon>
        <taxon>Pseudomonadota</taxon>
        <taxon>Alphaproteobacteria</taxon>
        <taxon>Acetobacterales</taxon>
        <taxon>Acetobacteraceae</taxon>
        <taxon>Entomobacter</taxon>
    </lineage>
</organism>
<reference evidence="10 11" key="1">
    <citation type="submission" date="2020-08" db="EMBL/GenBank/DDBJ databases">
        <title>Complete genome sequence of Entomobacter blattae G55GP.</title>
        <authorList>
            <person name="Poehlein A."/>
            <person name="Guzman J."/>
            <person name="Daniel R."/>
            <person name="Vilcinskas A."/>
        </authorList>
    </citation>
    <scope>NUCLEOTIDE SEQUENCE [LARGE SCALE GENOMIC DNA]</scope>
    <source>
        <strain evidence="10 11">G55GP</strain>
    </source>
</reference>
<dbReference type="SMART" id="SM00411">
    <property type="entry name" value="BHL"/>
    <property type="match status" value="1"/>
</dbReference>
<dbReference type="PRINTS" id="PR01727">
    <property type="entry name" value="DNABINDINGHU"/>
</dbReference>
<evidence type="ECO:0000256" key="5">
    <source>
        <dbReference type="ARBA" id="ARBA00023125"/>
    </source>
</evidence>
<evidence type="ECO:0000313" key="11">
    <source>
        <dbReference type="Proteomes" id="UP000516349"/>
    </source>
</evidence>
<dbReference type="PANTHER" id="PTHR33175:SF5">
    <property type="entry name" value="INTEGRATION HOST FACTOR SUBUNIT BETA"/>
    <property type="match status" value="1"/>
</dbReference>
<evidence type="ECO:0000256" key="9">
    <source>
        <dbReference type="RuleBase" id="RU003941"/>
    </source>
</evidence>
<keyword evidence="5 9" id="KW-0238">DNA-binding</keyword>
<dbReference type="GO" id="GO:0005829">
    <property type="term" value="C:cytosol"/>
    <property type="evidence" value="ECO:0007669"/>
    <property type="project" value="TreeGrafter"/>
</dbReference>
<dbReference type="InterPro" id="IPR005685">
    <property type="entry name" value="IHF_beta"/>
</dbReference>
<evidence type="ECO:0000313" key="10">
    <source>
        <dbReference type="EMBL" id="QNT77382.1"/>
    </source>
</evidence>
<keyword evidence="6 9" id="KW-0804">Transcription</keyword>
<dbReference type="SUPFAM" id="SSF47729">
    <property type="entry name" value="IHF-like DNA-binding proteins"/>
    <property type="match status" value="1"/>
</dbReference>
<dbReference type="InterPro" id="IPR000119">
    <property type="entry name" value="Hist_DNA-bd"/>
</dbReference>
<keyword evidence="11" id="KW-1185">Reference proteome</keyword>
<dbReference type="GO" id="GO:0006417">
    <property type="term" value="P:regulation of translation"/>
    <property type="evidence" value="ECO:0007669"/>
    <property type="project" value="UniProtKB-KW"/>
</dbReference>
<evidence type="ECO:0000256" key="2">
    <source>
        <dbReference type="ARBA" id="ARBA00018700"/>
    </source>
</evidence>
<dbReference type="InterPro" id="IPR010992">
    <property type="entry name" value="IHF-like_DNA-bd_dom_sf"/>
</dbReference>
<dbReference type="Pfam" id="PF00216">
    <property type="entry name" value="Bac_DNA_binding"/>
    <property type="match status" value="1"/>
</dbReference>
<dbReference type="Proteomes" id="UP000516349">
    <property type="component" value="Chromosome"/>
</dbReference>
<proteinExistence type="inferred from homology"/>
<dbReference type="Gene3D" id="4.10.520.10">
    <property type="entry name" value="IHF-like DNA-binding proteins"/>
    <property type="match status" value="1"/>
</dbReference>
<dbReference type="GO" id="GO:0003677">
    <property type="term" value="F:DNA binding"/>
    <property type="evidence" value="ECO:0007669"/>
    <property type="project" value="UniProtKB-KW"/>
</dbReference>
<gene>
    <name evidence="10" type="primary">ihfB</name>
    <name evidence="10" type="ORF">JGUZn3_01160</name>
</gene>
<dbReference type="KEGG" id="ebla:JGUZn3_01160"/>
<accession>A0A7H1NNM2</accession>
<dbReference type="GO" id="GO:0006310">
    <property type="term" value="P:DNA recombination"/>
    <property type="evidence" value="ECO:0007669"/>
    <property type="project" value="UniProtKB-KW"/>
</dbReference>
<evidence type="ECO:0000256" key="3">
    <source>
        <dbReference type="ARBA" id="ARBA00022845"/>
    </source>
</evidence>
<dbReference type="NCBIfam" id="TIGR00988">
    <property type="entry name" value="hip"/>
    <property type="match status" value="1"/>
</dbReference>
<dbReference type="PANTHER" id="PTHR33175">
    <property type="entry name" value="DNA-BINDING PROTEIN HU"/>
    <property type="match status" value="1"/>
</dbReference>
<sequence>MIRSELVAALAEENPHLMLKDVERIVSIVFDDMVVALARGHRIELRGFGTFSVKKRNACICRNPKTGEQVEVAAKNIPAFRSGKELKNRINK</sequence>
<evidence type="ECO:0000256" key="8">
    <source>
        <dbReference type="RuleBase" id="RU003939"/>
    </source>
</evidence>
<evidence type="ECO:0000256" key="7">
    <source>
        <dbReference type="ARBA" id="ARBA00023172"/>
    </source>
</evidence>
<evidence type="ECO:0000256" key="6">
    <source>
        <dbReference type="ARBA" id="ARBA00023163"/>
    </source>
</evidence>
<dbReference type="GO" id="GO:0006355">
    <property type="term" value="P:regulation of DNA-templated transcription"/>
    <property type="evidence" value="ECO:0007669"/>
    <property type="project" value="InterPro"/>
</dbReference>
<evidence type="ECO:0000256" key="1">
    <source>
        <dbReference type="ARBA" id="ARBA00010529"/>
    </source>
</evidence>
<protein>
    <recommendedName>
        <fullName evidence="2 9">Integration host factor subunit beta</fullName>
    </recommendedName>
</protein>
<dbReference type="CDD" id="cd13836">
    <property type="entry name" value="IHF_B"/>
    <property type="match status" value="1"/>
</dbReference>